<keyword evidence="2" id="KW-1133">Transmembrane helix</keyword>
<evidence type="ECO:0000256" key="1">
    <source>
        <dbReference type="SAM" id="MobiDB-lite"/>
    </source>
</evidence>
<evidence type="ECO:0000256" key="3">
    <source>
        <dbReference type="SAM" id="SignalP"/>
    </source>
</evidence>
<evidence type="ECO:0000256" key="2">
    <source>
        <dbReference type="SAM" id="Phobius"/>
    </source>
</evidence>
<organism evidence="4">
    <name type="scientific">Arion vulgaris</name>
    <dbReference type="NCBI Taxonomy" id="1028688"/>
    <lineage>
        <taxon>Eukaryota</taxon>
        <taxon>Metazoa</taxon>
        <taxon>Spiralia</taxon>
        <taxon>Lophotrochozoa</taxon>
        <taxon>Mollusca</taxon>
        <taxon>Gastropoda</taxon>
        <taxon>Heterobranchia</taxon>
        <taxon>Euthyneura</taxon>
        <taxon>Panpulmonata</taxon>
        <taxon>Eupulmonata</taxon>
        <taxon>Stylommatophora</taxon>
        <taxon>Helicina</taxon>
        <taxon>Arionoidea</taxon>
        <taxon>Arionidae</taxon>
        <taxon>Arion</taxon>
    </lineage>
</organism>
<feature type="compositionally biased region" description="Acidic residues" evidence="1">
    <location>
        <begin position="192"/>
        <end position="205"/>
    </location>
</feature>
<feature type="region of interest" description="Disordered" evidence="1">
    <location>
        <begin position="78"/>
        <end position="112"/>
    </location>
</feature>
<keyword evidence="3" id="KW-0732">Signal</keyword>
<reference evidence="4" key="1">
    <citation type="submission" date="2014-12" db="EMBL/GenBank/DDBJ databases">
        <title>Insight into the proteome of Arion vulgaris.</title>
        <authorList>
            <person name="Aradska J."/>
            <person name="Bulat T."/>
            <person name="Smidak R."/>
            <person name="Sarate P."/>
            <person name="Gangsoo J."/>
            <person name="Sialana F."/>
            <person name="Bilban M."/>
            <person name="Lubec G."/>
        </authorList>
    </citation>
    <scope>NUCLEOTIDE SEQUENCE</scope>
    <source>
        <tissue evidence="4">Skin</tissue>
    </source>
</reference>
<feature type="region of interest" description="Disordered" evidence="1">
    <location>
        <begin position="155"/>
        <end position="231"/>
    </location>
</feature>
<dbReference type="EMBL" id="HACG01033722">
    <property type="protein sequence ID" value="CEK80587.1"/>
    <property type="molecule type" value="Transcribed_RNA"/>
</dbReference>
<keyword evidence="2" id="KW-0812">Transmembrane</keyword>
<dbReference type="AlphaFoldDB" id="A0A0B7AJ26"/>
<proteinExistence type="predicted"/>
<protein>
    <submittedName>
        <fullName evidence="4">Uncharacterized protein</fullName>
    </submittedName>
</protein>
<sequence length="344" mass="39294">MDKSILVCFFFCFMIFHINFAVSESQDVDDQVRELATRLPTNEDQDDAGNHQDILPPLAKEYSDSDLSNGDVPELPSTLNIDTKSNNVDANNSKSNVDIQIEPDSDSESELPPLFSDRFKYLVHHKLTDINVEDNLAESHANKDTELALLNSQPQSFDAESENTQDDETTISSIPGDRTYTTDDWFDKENMDSEEEYPENEDNKEDIDAVKEEDQVGNLGERGNDDDDDEYYVTKWTHEDDDDEDDDNETEWDAETDDDVEEDFDELKNHVVNEPVDELAKKSKIPTAPTSMVLFYTWMIVAVLIVIVGISTYQSRCRGFKFPGIKTASNSKDDRKRLIEHEFV</sequence>
<feature type="compositionally biased region" description="Polar residues" evidence="1">
    <location>
        <begin position="78"/>
        <end position="98"/>
    </location>
</feature>
<accession>A0A0B7AJ26</accession>
<keyword evidence="2" id="KW-0472">Membrane</keyword>
<feature type="chain" id="PRO_5002111695" evidence="3">
    <location>
        <begin position="26"/>
        <end position="344"/>
    </location>
</feature>
<gene>
    <name evidence="4" type="primary">ORF121686</name>
</gene>
<evidence type="ECO:0000313" key="4">
    <source>
        <dbReference type="EMBL" id="CEK80587.1"/>
    </source>
</evidence>
<feature type="compositionally biased region" description="Acidic residues" evidence="1">
    <location>
        <begin position="159"/>
        <end position="169"/>
    </location>
</feature>
<feature type="transmembrane region" description="Helical" evidence="2">
    <location>
        <begin position="293"/>
        <end position="313"/>
    </location>
</feature>
<feature type="signal peptide" evidence="3">
    <location>
        <begin position="1"/>
        <end position="25"/>
    </location>
</feature>
<name>A0A0B7AJ26_9EUPU</name>